<protein>
    <submittedName>
        <fullName evidence="2">Uncharacterized protein</fullName>
    </submittedName>
</protein>
<evidence type="ECO:0000256" key="1">
    <source>
        <dbReference type="SAM" id="MobiDB-lite"/>
    </source>
</evidence>
<dbReference type="Proteomes" id="UP000265520">
    <property type="component" value="Unassembled WGS sequence"/>
</dbReference>
<comment type="caution">
    <text evidence="2">The sequence shown here is derived from an EMBL/GenBank/DDBJ whole genome shotgun (WGS) entry which is preliminary data.</text>
</comment>
<evidence type="ECO:0000313" key="2">
    <source>
        <dbReference type="EMBL" id="MCI61221.1"/>
    </source>
</evidence>
<organism evidence="2 3">
    <name type="scientific">Trifolium medium</name>
    <dbReference type="NCBI Taxonomy" id="97028"/>
    <lineage>
        <taxon>Eukaryota</taxon>
        <taxon>Viridiplantae</taxon>
        <taxon>Streptophyta</taxon>
        <taxon>Embryophyta</taxon>
        <taxon>Tracheophyta</taxon>
        <taxon>Spermatophyta</taxon>
        <taxon>Magnoliopsida</taxon>
        <taxon>eudicotyledons</taxon>
        <taxon>Gunneridae</taxon>
        <taxon>Pentapetalae</taxon>
        <taxon>rosids</taxon>
        <taxon>fabids</taxon>
        <taxon>Fabales</taxon>
        <taxon>Fabaceae</taxon>
        <taxon>Papilionoideae</taxon>
        <taxon>50 kb inversion clade</taxon>
        <taxon>NPAAA clade</taxon>
        <taxon>Hologalegina</taxon>
        <taxon>IRL clade</taxon>
        <taxon>Trifolieae</taxon>
        <taxon>Trifolium</taxon>
    </lineage>
</organism>
<reference evidence="2 3" key="1">
    <citation type="journal article" date="2018" name="Front. Plant Sci.">
        <title>Red Clover (Trifolium pratense) and Zigzag Clover (T. medium) - A Picture of Genomic Similarities and Differences.</title>
        <authorList>
            <person name="Dluhosova J."/>
            <person name="Istvanek J."/>
            <person name="Nedelnik J."/>
            <person name="Repkova J."/>
        </authorList>
    </citation>
    <scope>NUCLEOTIDE SEQUENCE [LARGE SCALE GENOMIC DNA]</scope>
    <source>
        <strain evidence="3">cv. 10/8</strain>
        <tissue evidence="2">Leaf</tissue>
    </source>
</reference>
<proteinExistence type="predicted"/>
<feature type="region of interest" description="Disordered" evidence="1">
    <location>
        <begin position="1"/>
        <end position="25"/>
    </location>
</feature>
<dbReference type="AlphaFoldDB" id="A0A392TJB5"/>
<name>A0A392TJB5_9FABA</name>
<dbReference type="EMBL" id="LXQA010595644">
    <property type="protein sequence ID" value="MCI61221.1"/>
    <property type="molecule type" value="Genomic_DNA"/>
</dbReference>
<accession>A0A392TJB5</accession>
<evidence type="ECO:0000313" key="3">
    <source>
        <dbReference type="Proteomes" id="UP000265520"/>
    </source>
</evidence>
<keyword evidence="3" id="KW-1185">Reference proteome</keyword>
<sequence length="45" mass="5111">MKSSGAIKYSPTRLRNIKGQGTAMPSPRYNARIKYATRLARYHAK</sequence>
<feature type="non-terminal residue" evidence="2">
    <location>
        <position position="45"/>
    </location>
</feature>